<keyword evidence="5 6" id="KW-0472">Membrane</keyword>
<dbReference type="AlphaFoldDB" id="A0A1E7FGP9"/>
<evidence type="ECO:0000256" key="4">
    <source>
        <dbReference type="ARBA" id="ARBA00022989"/>
    </source>
</evidence>
<dbReference type="InterPro" id="IPR000326">
    <property type="entry name" value="PAP2/HPO"/>
</dbReference>
<evidence type="ECO:0000256" key="6">
    <source>
        <dbReference type="SAM" id="Phobius"/>
    </source>
</evidence>
<organism evidence="8 9">
    <name type="scientific">Fragilariopsis cylindrus CCMP1102</name>
    <dbReference type="NCBI Taxonomy" id="635003"/>
    <lineage>
        <taxon>Eukaryota</taxon>
        <taxon>Sar</taxon>
        <taxon>Stramenopiles</taxon>
        <taxon>Ochrophyta</taxon>
        <taxon>Bacillariophyta</taxon>
        <taxon>Bacillariophyceae</taxon>
        <taxon>Bacillariophycidae</taxon>
        <taxon>Bacillariales</taxon>
        <taxon>Bacillariaceae</taxon>
        <taxon>Fragilariopsis</taxon>
    </lineage>
</organism>
<keyword evidence="8" id="KW-0560">Oxidoreductase</keyword>
<gene>
    <name evidence="8" type="ORF">FRACYDRAFT_154642</name>
</gene>
<dbReference type="Proteomes" id="UP000095751">
    <property type="component" value="Unassembled WGS sequence"/>
</dbReference>
<dbReference type="Pfam" id="PF01569">
    <property type="entry name" value="PAP2"/>
    <property type="match status" value="1"/>
</dbReference>
<dbReference type="GO" id="GO:0004601">
    <property type="term" value="F:peroxidase activity"/>
    <property type="evidence" value="ECO:0007669"/>
    <property type="project" value="UniProtKB-KW"/>
</dbReference>
<dbReference type="OrthoDB" id="10030083at2759"/>
<comment type="similarity">
    <text evidence="2">Belongs to the PA-phosphatase related phosphoesterase family.</text>
</comment>
<protein>
    <submittedName>
        <fullName evidence="8">Acid phosphatase/Vanadium-dependent haloperoxidase</fullName>
    </submittedName>
</protein>
<proteinExistence type="inferred from homology"/>
<name>A0A1E7FGP9_9STRA</name>
<dbReference type="SMART" id="SM00014">
    <property type="entry name" value="acidPPc"/>
    <property type="match status" value="1"/>
</dbReference>
<dbReference type="InterPro" id="IPR043216">
    <property type="entry name" value="PAP-like"/>
</dbReference>
<dbReference type="KEGG" id="fcy:FRACYDRAFT_154642"/>
<keyword evidence="9" id="KW-1185">Reference proteome</keyword>
<dbReference type="InterPro" id="IPR036938">
    <property type="entry name" value="PAP2/HPO_sf"/>
</dbReference>
<dbReference type="PANTHER" id="PTHR10165:SF35">
    <property type="entry name" value="RE23632P"/>
    <property type="match status" value="1"/>
</dbReference>
<evidence type="ECO:0000256" key="1">
    <source>
        <dbReference type="ARBA" id="ARBA00004141"/>
    </source>
</evidence>
<reference evidence="8 9" key="1">
    <citation type="submission" date="2016-09" db="EMBL/GenBank/DDBJ databases">
        <title>Extensive genetic diversity and differential bi-allelic expression allows diatom success in the polar Southern Ocean.</title>
        <authorList>
            <consortium name="DOE Joint Genome Institute"/>
            <person name="Mock T."/>
            <person name="Otillar R.P."/>
            <person name="Strauss J."/>
            <person name="Dupont C."/>
            <person name="Frickenhaus S."/>
            <person name="Maumus F."/>
            <person name="Mcmullan M."/>
            <person name="Sanges R."/>
            <person name="Schmutz J."/>
            <person name="Toseland A."/>
            <person name="Valas R."/>
            <person name="Veluchamy A."/>
            <person name="Ward B.J."/>
            <person name="Allen A."/>
            <person name="Barry K."/>
            <person name="Falciatore A."/>
            <person name="Ferrante M."/>
            <person name="Fortunato A.E."/>
            <person name="Gloeckner G."/>
            <person name="Gruber A."/>
            <person name="Hipkin R."/>
            <person name="Janech M."/>
            <person name="Kroth P."/>
            <person name="Leese F."/>
            <person name="Lindquist E."/>
            <person name="Lyon B.R."/>
            <person name="Martin J."/>
            <person name="Mayer C."/>
            <person name="Parker M."/>
            <person name="Quesneville H."/>
            <person name="Raymond J."/>
            <person name="Uhlig C."/>
            <person name="Valentin K.U."/>
            <person name="Worden A.Z."/>
            <person name="Armbrust E.V."/>
            <person name="Bowler C."/>
            <person name="Green B."/>
            <person name="Moulton V."/>
            <person name="Van Oosterhout C."/>
            <person name="Grigoriev I."/>
        </authorList>
    </citation>
    <scope>NUCLEOTIDE SEQUENCE [LARGE SCALE GENOMIC DNA]</scope>
    <source>
        <strain evidence="8 9">CCMP1102</strain>
    </source>
</reference>
<evidence type="ECO:0000313" key="9">
    <source>
        <dbReference type="Proteomes" id="UP000095751"/>
    </source>
</evidence>
<feature type="transmembrane region" description="Helical" evidence="6">
    <location>
        <begin position="83"/>
        <end position="105"/>
    </location>
</feature>
<evidence type="ECO:0000313" key="8">
    <source>
        <dbReference type="EMBL" id="OEU17317.1"/>
    </source>
</evidence>
<evidence type="ECO:0000256" key="2">
    <source>
        <dbReference type="ARBA" id="ARBA00008816"/>
    </source>
</evidence>
<dbReference type="Gene3D" id="1.20.144.10">
    <property type="entry name" value="Phosphatidic acid phosphatase type 2/haloperoxidase"/>
    <property type="match status" value="1"/>
</dbReference>
<evidence type="ECO:0000256" key="3">
    <source>
        <dbReference type="ARBA" id="ARBA00022692"/>
    </source>
</evidence>
<sequence>TVMIKLWVQRRRPNFYELCGFNHTTKQCTANLKRIREANFSFPSGHSSLVCCAMTFLVWYLHGARKSSSTHHCHSRTNLWSRISSLIITYLPLAWALFVAASRLVDQWHHPSDVIAGLGLGFVTCTIAYH</sequence>
<feature type="transmembrane region" description="Helical" evidence="6">
    <location>
        <begin position="40"/>
        <end position="62"/>
    </location>
</feature>
<dbReference type="GO" id="GO:0006644">
    <property type="term" value="P:phospholipid metabolic process"/>
    <property type="evidence" value="ECO:0007669"/>
    <property type="project" value="InterPro"/>
</dbReference>
<dbReference type="GO" id="GO:0016020">
    <property type="term" value="C:membrane"/>
    <property type="evidence" value="ECO:0007669"/>
    <property type="project" value="UniProtKB-SubCell"/>
</dbReference>
<dbReference type="InParanoid" id="A0A1E7FGP9"/>
<evidence type="ECO:0000256" key="5">
    <source>
        <dbReference type="ARBA" id="ARBA00023136"/>
    </source>
</evidence>
<comment type="subcellular location">
    <subcellularLocation>
        <location evidence="1">Membrane</location>
        <topology evidence="1">Multi-pass membrane protein</topology>
    </subcellularLocation>
</comment>
<evidence type="ECO:0000259" key="7">
    <source>
        <dbReference type="SMART" id="SM00014"/>
    </source>
</evidence>
<feature type="non-terminal residue" evidence="8">
    <location>
        <position position="130"/>
    </location>
</feature>
<keyword evidence="4 6" id="KW-1133">Transmembrane helix</keyword>
<dbReference type="GO" id="GO:0046839">
    <property type="term" value="P:phospholipid dephosphorylation"/>
    <property type="evidence" value="ECO:0007669"/>
    <property type="project" value="TreeGrafter"/>
</dbReference>
<dbReference type="GO" id="GO:0008195">
    <property type="term" value="F:phosphatidate phosphatase activity"/>
    <property type="evidence" value="ECO:0007669"/>
    <property type="project" value="TreeGrafter"/>
</dbReference>
<keyword evidence="8" id="KW-0575">Peroxidase</keyword>
<feature type="domain" description="Phosphatidic acid phosphatase type 2/haloperoxidase" evidence="7">
    <location>
        <begin position="1"/>
        <end position="129"/>
    </location>
</feature>
<dbReference type="SUPFAM" id="SSF48317">
    <property type="entry name" value="Acid phosphatase/Vanadium-dependent haloperoxidase"/>
    <property type="match status" value="1"/>
</dbReference>
<accession>A0A1E7FGP9</accession>
<dbReference type="EMBL" id="KV784357">
    <property type="protein sequence ID" value="OEU17317.1"/>
    <property type="molecule type" value="Genomic_DNA"/>
</dbReference>
<dbReference type="PANTHER" id="PTHR10165">
    <property type="entry name" value="LIPID PHOSPHATE PHOSPHATASE"/>
    <property type="match status" value="1"/>
</dbReference>
<feature type="non-terminal residue" evidence="8">
    <location>
        <position position="1"/>
    </location>
</feature>
<keyword evidence="3 6" id="KW-0812">Transmembrane</keyword>